<evidence type="ECO:0000313" key="13">
    <source>
        <dbReference type="Proteomes" id="UP000005439"/>
    </source>
</evidence>
<keyword evidence="4 10" id="KW-0808">Transferase</keyword>
<dbReference type="GO" id="GO:0004797">
    <property type="term" value="F:thymidine kinase activity"/>
    <property type="evidence" value="ECO:0007669"/>
    <property type="project" value="UniProtKB-EC"/>
</dbReference>
<dbReference type="GO" id="GO:0071897">
    <property type="term" value="P:DNA biosynthetic process"/>
    <property type="evidence" value="ECO:0007669"/>
    <property type="project" value="UniProtKB-KW"/>
</dbReference>
<keyword evidence="5 10" id="KW-0547">Nucleotide-binding</keyword>
<dbReference type="PANTHER" id="PTHR11441:SF0">
    <property type="entry name" value="THYMIDINE KINASE, CYTOSOLIC"/>
    <property type="match status" value="1"/>
</dbReference>
<dbReference type="GO" id="GO:0005829">
    <property type="term" value="C:cytosol"/>
    <property type="evidence" value="ECO:0007669"/>
    <property type="project" value="TreeGrafter"/>
</dbReference>
<dbReference type="EC" id="2.7.1.21" evidence="2 10"/>
<reference evidence="12 13" key="2">
    <citation type="journal article" date="2012" name="Stand. Genomic Sci.">
        <title>Complete genome sequence of the moderately thermophilic mineral-sulfide-oxidizing firmicute Sulfobacillus acidophilus type strain (NAL(T)).</title>
        <authorList>
            <person name="Anderson I."/>
            <person name="Chertkov O."/>
            <person name="Chen A."/>
            <person name="Saunders E."/>
            <person name="Lapidus A."/>
            <person name="Nolan M."/>
            <person name="Lucas S."/>
            <person name="Hammon N."/>
            <person name="Deshpande S."/>
            <person name="Cheng J.F."/>
            <person name="Han C."/>
            <person name="Tapia R."/>
            <person name="Goodwin L.A."/>
            <person name="Pitluck S."/>
            <person name="Liolios K."/>
            <person name="Pagani I."/>
            <person name="Ivanova N."/>
            <person name="Mikhailova N."/>
            <person name="Pati A."/>
            <person name="Palaniappan K."/>
            <person name="Land M."/>
            <person name="Pan C."/>
            <person name="Rohde M."/>
            <person name="Pukall R."/>
            <person name="Goker M."/>
            <person name="Detter J.C."/>
            <person name="Woyke T."/>
            <person name="Bristow J."/>
            <person name="Eisen J.A."/>
            <person name="Markowitz V."/>
            <person name="Hugenholtz P."/>
            <person name="Kyrpides N.C."/>
            <person name="Klenk H.P."/>
            <person name="Mavromatis K."/>
        </authorList>
    </citation>
    <scope>NUCLEOTIDE SEQUENCE [LARGE SCALE GENOMIC DNA]</scope>
    <source>
        <strain evidence="13">ATCC 700253 / DSM 10332 / NAL</strain>
    </source>
</reference>
<dbReference type="KEGG" id="sap:Sulac_1043"/>
<dbReference type="Gene3D" id="3.40.50.300">
    <property type="entry name" value="P-loop containing nucleotide triphosphate hydrolases"/>
    <property type="match status" value="1"/>
</dbReference>
<dbReference type="Gene3D" id="3.30.60.20">
    <property type="match status" value="1"/>
</dbReference>
<dbReference type="AlphaFoldDB" id="G8TTV2"/>
<dbReference type="SUPFAM" id="SSF57716">
    <property type="entry name" value="Glucocorticoid receptor-like (DNA-binding domain)"/>
    <property type="match status" value="1"/>
</dbReference>
<evidence type="ECO:0000256" key="11">
    <source>
        <dbReference type="RuleBase" id="RU004165"/>
    </source>
</evidence>
<evidence type="ECO:0000256" key="1">
    <source>
        <dbReference type="ARBA" id="ARBA00007587"/>
    </source>
</evidence>
<feature type="binding site" evidence="9">
    <location>
        <begin position="166"/>
        <end position="169"/>
    </location>
    <ligand>
        <name>substrate</name>
    </ligand>
</feature>
<keyword evidence="3 10" id="KW-0237">DNA synthesis</keyword>
<comment type="similarity">
    <text evidence="1 11">Belongs to the thymidine kinase family.</text>
</comment>
<dbReference type="Proteomes" id="UP000005439">
    <property type="component" value="Chromosome"/>
</dbReference>
<evidence type="ECO:0000256" key="7">
    <source>
        <dbReference type="ARBA" id="ARBA00022840"/>
    </source>
</evidence>
<comment type="catalytic activity">
    <reaction evidence="10">
        <text>thymidine + ATP = dTMP + ADP + H(+)</text>
        <dbReference type="Rhea" id="RHEA:19129"/>
        <dbReference type="ChEBI" id="CHEBI:15378"/>
        <dbReference type="ChEBI" id="CHEBI:17748"/>
        <dbReference type="ChEBI" id="CHEBI:30616"/>
        <dbReference type="ChEBI" id="CHEBI:63528"/>
        <dbReference type="ChEBI" id="CHEBI:456216"/>
        <dbReference type="EC" id="2.7.1.21"/>
    </reaction>
</comment>
<dbReference type="GO" id="GO:0005524">
    <property type="term" value="F:ATP binding"/>
    <property type="evidence" value="ECO:0007669"/>
    <property type="project" value="UniProtKB-KW"/>
</dbReference>
<evidence type="ECO:0000313" key="12">
    <source>
        <dbReference type="EMBL" id="AEW04543.1"/>
    </source>
</evidence>
<evidence type="ECO:0000256" key="8">
    <source>
        <dbReference type="PIRSR" id="PIRSR035805-1"/>
    </source>
</evidence>
<reference evidence="13" key="1">
    <citation type="submission" date="2011-12" db="EMBL/GenBank/DDBJ databases">
        <title>The complete genome of chromosome of Sulfobacillus acidophilus DSM 10332.</title>
        <authorList>
            <person name="Lucas S."/>
            <person name="Han J."/>
            <person name="Lapidus A."/>
            <person name="Bruce D."/>
            <person name="Goodwin L."/>
            <person name="Pitluck S."/>
            <person name="Peters L."/>
            <person name="Kyrpides N."/>
            <person name="Mavromatis K."/>
            <person name="Ivanova N."/>
            <person name="Mikhailova N."/>
            <person name="Chertkov O."/>
            <person name="Saunders E."/>
            <person name="Detter J.C."/>
            <person name="Tapia R."/>
            <person name="Han C."/>
            <person name="Land M."/>
            <person name="Hauser L."/>
            <person name="Markowitz V."/>
            <person name="Cheng J.-F."/>
            <person name="Hugenholtz P."/>
            <person name="Woyke T."/>
            <person name="Wu D."/>
            <person name="Pukall R."/>
            <person name="Gehrich-Schroeter G."/>
            <person name="Schneider S."/>
            <person name="Klenk H.-P."/>
            <person name="Eisen J.A."/>
        </authorList>
    </citation>
    <scope>NUCLEOTIDE SEQUENCE [LARGE SCALE GENOMIC DNA]</scope>
    <source>
        <strain evidence="13">ATCC 700253 / DSM 10332 / NAL</strain>
    </source>
</reference>
<feature type="binding site" evidence="9">
    <location>
        <position position="173"/>
    </location>
    <ligand>
        <name>substrate</name>
    </ligand>
</feature>
<dbReference type="HOGENOM" id="CLU_064400_3_0_9"/>
<evidence type="ECO:0000256" key="5">
    <source>
        <dbReference type="ARBA" id="ARBA00022741"/>
    </source>
</evidence>
<proteinExistence type="inferred from homology"/>
<dbReference type="EMBL" id="CP003179">
    <property type="protein sequence ID" value="AEW04543.1"/>
    <property type="molecule type" value="Genomic_DNA"/>
</dbReference>
<evidence type="ECO:0000256" key="9">
    <source>
        <dbReference type="PIRSR" id="PIRSR035805-2"/>
    </source>
</evidence>
<dbReference type="PANTHER" id="PTHR11441">
    <property type="entry name" value="THYMIDINE KINASE"/>
    <property type="match status" value="1"/>
</dbReference>
<evidence type="ECO:0000256" key="3">
    <source>
        <dbReference type="ARBA" id="ARBA00022634"/>
    </source>
</evidence>
<gene>
    <name evidence="12" type="ordered locus">Sulac_1043</name>
</gene>
<dbReference type="GO" id="GO:0046104">
    <property type="term" value="P:thymidine metabolic process"/>
    <property type="evidence" value="ECO:0007669"/>
    <property type="project" value="TreeGrafter"/>
</dbReference>
<dbReference type="SUPFAM" id="SSF52540">
    <property type="entry name" value="P-loop containing nucleoside triphosphate hydrolases"/>
    <property type="match status" value="1"/>
</dbReference>
<dbReference type="InterPro" id="IPR001267">
    <property type="entry name" value="Thymidine_kinase"/>
</dbReference>
<keyword evidence="7 10" id="KW-0067">ATP-binding</keyword>
<protein>
    <recommendedName>
        <fullName evidence="2 10">Thymidine kinase</fullName>
        <ecNumber evidence="2 10">2.7.1.21</ecNumber>
    </recommendedName>
</protein>
<dbReference type="STRING" id="679936.Sulac_1043"/>
<dbReference type="PIRSF" id="PIRSF035805">
    <property type="entry name" value="TK_cell"/>
    <property type="match status" value="1"/>
</dbReference>
<organism evidence="12 13">
    <name type="scientific">Sulfobacillus acidophilus (strain ATCC 700253 / DSM 10332 / NAL)</name>
    <dbReference type="NCBI Taxonomy" id="679936"/>
    <lineage>
        <taxon>Bacteria</taxon>
        <taxon>Bacillati</taxon>
        <taxon>Bacillota</taxon>
        <taxon>Clostridia</taxon>
        <taxon>Eubacteriales</taxon>
        <taxon>Clostridiales Family XVII. Incertae Sedis</taxon>
        <taxon>Sulfobacillus</taxon>
    </lineage>
</organism>
<sequence>MAGYITVFTGEMFSGKSEALEAQVRTAVNRGAVTQVFYPEQAARASQRDIAHRLREPHPNLKLTPVPQADAEWLLRHVVPDADVVAIDEAQFFTPAIVSVLQQLRMRGLVIYVAGLDQDYRGNPFGPMGQILCIANQIHKLHARCARCGASEALFSQRVVALSDQIVIGDTIYQPVCEDCYHLAGAVSLAD</sequence>
<dbReference type="InterPro" id="IPR027417">
    <property type="entry name" value="P-loop_NTPase"/>
</dbReference>
<accession>G8TTV2</accession>
<evidence type="ECO:0000256" key="6">
    <source>
        <dbReference type="ARBA" id="ARBA00022777"/>
    </source>
</evidence>
<evidence type="ECO:0000256" key="10">
    <source>
        <dbReference type="RuleBase" id="RU000544"/>
    </source>
</evidence>
<evidence type="ECO:0000256" key="2">
    <source>
        <dbReference type="ARBA" id="ARBA00012118"/>
    </source>
</evidence>
<keyword evidence="6 10" id="KW-0418">Kinase</keyword>
<dbReference type="PATRIC" id="fig|679936.5.peg.1101"/>
<keyword evidence="13" id="KW-1185">Reference proteome</keyword>
<feature type="active site" description="Proton acceptor" evidence="8">
    <location>
        <position position="89"/>
    </location>
</feature>
<evidence type="ECO:0000256" key="4">
    <source>
        <dbReference type="ARBA" id="ARBA00022679"/>
    </source>
</evidence>
<dbReference type="Pfam" id="PF00265">
    <property type="entry name" value="TK"/>
    <property type="match status" value="1"/>
</dbReference>
<name>G8TTV2_SULAD</name>